<dbReference type="Proteomes" id="UP000275408">
    <property type="component" value="Unassembled WGS sequence"/>
</dbReference>
<evidence type="ECO:0000313" key="2">
    <source>
        <dbReference type="EMBL" id="RMX47992.1"/>
    </source>
</evidence>
<accession>A0A3M6U2V2</accession>
<feature type="compositionally biased region" description="Polar residues" evidence="1">
    <location>
        <begin position="138"/>
        <end position="148"/>
    </location>
</feature>
<organism evidence="2 3">
    <name type="scientific">Pocillopora damicornis</name>
    <name type="common">Cauliflower coral</name>
    <name type="synonym">Millepora damicornis</name>
    <dbReference type="NCBI Taxonomy" id="46731"/>
    <lineage>
        <taxon>Eukaryota</taxon>
        <taxon>Metazoa</taxon>
        <taxon>Cnidaria</taxon>
        <taxon>Anthozoa</taxon>
        <taxon>Hexacorallia</taxon>
        <taxon>Scleractinia</taxon>
        <taxon>Astrocoeniina</taxon>
        <taxon>Pocilloporidae</taxon>
        <taxon>Pocillopora</taxon>
    </lineage>
</organism>
<feature type="region of interest" description="Disordered" evidence="1">
    <location>
        <begin position="128"/>
        <end position="148"/>
    </location>
</feature>
<feature type="region of interest" description="Disordered" evidence="1">
    <location>
        <begin position="212"/>
        <end position="242"/>
    </location>
</feature>
<proteinExistence type="predicted"/>
<sequence length="300" mass="34222">MRGATMNGGVSKRKGNRGKMVTRNRLKLEKLRESLHCLSLEEEQVETTRSKLRGDGPTLRVLLHDLAVPVGSHGIRVQIHSGNCCTNSSGDVKENSWLTQRGETLDMTENQITSEKCDRYECRPNTLSTCSDKEKQDNNTSQTRVSYTSACKASLKETSPKRKFDGSEKETKLKNFKGSSSRFKWETLGQLSSISNVQFSSVPDEGTRIAINNDHNSPSPPNSPLYDMPSPSTPAQKQARRAKHQLQLERWRKYDVSRSRQERYKKRNQQISEMTLSVDSRHIQWSHDLVQTVYIDDEFE</sequence>
<name>A0A3M6U2V2_POCDA</name>
<keyword evidence="3" id="KW-1185">Reference proteome</keyword>
<reference evidence="2 3" key="1">
    <citation type="journal article" date="2018" name="Sci. Rep.">
        <title>Comparative analysis of the Pocillopora damicornis genome highlights role of immune system in coral evolution.</title>
        <authorList>
            <person name="Cunning R."/>
            <person name="Bay R.A."/>
            <person name="Gillette P."/>
            <person name="Baker A.C."/>
            <person name="Traylor-Knowles N."/>
        </authorList>
    </citation>
    <scope>NUCLEOTIDE SEQUENCE [LARGE SCALE GENOMIC DNA]</scope>
    <source>
        <strain evidence="2">RSMAS</strain>
        <tissue evidence="2">Whole animal</tissue>
    </source>
</reference>
<dbReference type="EMBL" id="RCHS01002320">
    <property type="protein sequence ID" value="RMX47992.1"/>
    <property type="molecule type" value="Genomic_DNA"/>
</dbReference>
<dbReference type="AlphaFoldDB" id="A0A3M6U2V2"/>
<comment type="caution">
    <text evidence="2">The sequence shown here is derived from an EMBL/GenBank/DDBJ whole genome shotgun (WGS) entry which is preliminary data.</text>
</comment>
<evidence type="ECO:0000256" key="1">
    <source>
        <dbReference type="SAM" id="MobiDB-lite"/>
    </source>
</evidence>
<evidence type="ECO:0000313" key="3">
    <source>
        <dbReference type="Proteomes" id="UP000275408"/>
    </source>
</evidence>
<gene>
    <name evidence="2" type="ORF">pdam_00005374</name>
</gene>
<protein>
    <submittedName>
        <fullName evidence="2">Uncharacterized protein</fullName>
    </submittedName>
</protein>